<evidence type="ECO:0000313" key="1">
    <source>
        <dbReference type="EMBL" id="MEE8659482.1"/>
    </source>
</evidence>
<accession>A0ABU7U3R6</accession>
<keyword evidence="2" id="KW-1185">Reference proteome</keyword>
<name>A0ABU7U3R6_9PROT</name>
<reference evidence="1 2" key="1">
    <citation type="submission" date="2023-10" db="EMBL/GenBank/DDBJ databases">
        <title>Sorlinia euscelidii gen. nov., sp. nov., an acetic acid bacteria isolated from the gut of Euscelidius variegatus emitter.</title>
        <authorList>
            <person name="Michoud G."/>
            <person name="Marasco R."/>
            <person name="Seferji K."/>
            <person name="Gonella E."/>
            <person name="Garuglieri E."/>
            <person name="Alma A."/>
            <person name="Mapelli F."/>
            <person name="Borin S."/>
            <person name="Daffonchio D."/>
            <person name="Crotti E."/>
        </authorList>
    </citation>
    <scope>NUCLEOTIDE SEQUENCE [LARGE SCALE GENOMIC DNA]</scope>
    <source>
        <strain evidence="1 2">EV16P</strain>
    </source>
</reference>
<comment type="caution">
    <text evidence="1">The sequence shown here is derived from an EMBL/GenBank/DDBJ whole genome shotgun (WGS) entry which is preliminary data.</text>
</comment>
<proteinExistence type="predicted"/>
<gene>
    <name evidence="1" type="ORF">DOFOFD_10740</name>
</gene>
<sequence>MNALSFKRRTAHRAIGATAIELPFKFGWDAISTILFPRLVRALRRSDKQRKYGIVQPAWPPSR</sequence>
<dbReference type="Proteomes" id="UP001312908">
    <property type="component" value="Unassembled WGS sequence"/>
</dbReference>
<dbReference type="EMBL" id="JAWJZY010000005">
    <property type="protein sequence ID" value="MEE8659482.1"/>
    <property type="molecule type" value="Genomic_DNA"/>
</dbReference>
<protein>
    <submittedName>
        <fullName evidence="1">Uncharacterized protein</fullName>
    </submittedName>
</protein>
<organism evidence="1 2">
    <name type="scientific">Sorlinia euscelidii</name>
    <dbReference type="NCBI Taxonomy" id="3081148"/>
    <lineage>
        <taxon>Bacteria</taxon>
        <taxon>Pseudomonadati</taxon>
        <taxon>Pseudomonadota</taxon>
        <taxon>Alphaproteobacteria</taxon>
        <taxon>Acetobacterales</taxon>
        <taxon>Acetobacteraceae</taxon>
        <taxon>Sorlinia</taxon>
    </lineage>
</organism>
<evidence type="ECO:0000313" key="2">
    <source>
        <dbReference type="Proteomes" id="UP001312908"/>
    </source>
</evidence>